<feature type="compositionally biased region" description="Basic and acidic residues" evidence="1">
    <location>
        <begin position="86"/>
        <end position="98"/>
    </location>
</feature>
<gene>
    <name evidence="2" type="ORF">NDU88_001661</name>
</gene>
<evidence type="ECO:0000313" key="3">
    <source>
        <dbReference type="Proteomes" id="UP001066276"/>
    </source>
</evidence>
<reference evidence="2" key="1">
    <citation type="journal article" date="2022" name="bioRxiv">
        <title>Sequencing and chromosome-scale assembly of the giantPleurodeles waltlgenome.</title>
        <authorList>
            <person name="Brown T."/>
            <person name="Elewa A."/>
            <person name="Iarovenko S."/>
            <person name="Subramanian E."/>
            <person name="Araus A.J."/>
            <person name="Petzold A."/>
            <person name="Susuki M."/>
            <person name="Suzuki K.-i.T."/>
            <person name="Hayashi T."/>
            <person name="Toyoda A."/>
            <person name="Oliveira C."/>
            <person name="Osipova E."/>
            <person name="Leigh N.D."/>
            <person name="Simon A."/>
            <person name="Yun M.H."/>
        </authorList>
    </citation>
    <scope>NUCLEOTIDE SEQUENCE</scope>
    <source>
        <strain evidence="2">20211129_DDA</strain>
        <tissue evidence="2">Liver</tissue>
    </source>
</reference>
<sequence>MSELRSDDDTIWRPVVLWGEQAHGNAAGITFSHIAVVSQKAVVNVSRVLAHLQQDYSACLSAADGWNRQRSSEEHHPCSRCLARAERAPGGRAQHNESGRGSGEGLKRKKKAEDGLLSASNAEMLRDGASSQ</sequence>
<name>A0AAV7WL79_PLEWA</name>
<organism evidence="2 3">
    <name type="scientific">Pleurodeles waltl</name>
    <name type="common">Iberian ribbed newt</name>
    <dbReference type="NCBI Taxonomy" id="8319"/>
    <lineage>
        <taxon>Eukaryota</taxon>
        <taxon>Metazoa</taxon>
        <taxon>Chordata</taxon>
        <taxon>Craniata</taxon>
        <taxon>Vertebrata</taxon>
        <taxon>Euteleostomi</taxon>
        <taxon>Amphibia</taxon>
        <taxon>Batrachia</taxon>
        <taxon>Caudata</taxon>
        <taxon>Salamandroidea</taxon>
        <taxon>Salamandridae</taxon>
        <taxon>Pleurodelinae</taxon>
        <taxon>Pleurodeles</taxon>
    </lineage>
</organism>
<dbReference type="Proteomes" id="UP001066276">
    <property type="component" value="Chromosome 1_1"/>
</dbReference>
<comment type="caution">
    <text evidence="2">The sequence shown here is derived from an EMBL/GenBank/DDBJ whole genome shotgun (WGS) entry which is preliminary data.</text>
</comment>
<keyword evidence="3" id="KW-1185">Reference proteome</keyword>
<proteinExistence type="predicted"/>
<dbReference type="EMBL" id="JANPWB010000001">
    <property type="protein sequence ID" value="KAJ1214033.1"/>
    <property type="molecule type" value="Genomic_DNA"/>
</dbReference>
<evidence type="ECO:0000256" key="1">
    <source>
        <dbReference type="SAM" id="MobiDB-lite"/>
    </source>
</evidence>
<dbReference type="AlphaFoldDB" id="A0AAV7WL79"/>
<protein>
    <submittedName>
        <fullName evidence="2">Uncharacterized protein</fullName>
    </submittedName>
</protein>
<feature type="region of interest" description="Disordered" evidence="1">
    <location>
        <begin position="86"/>
        <end position="132"/>
    </location>
</feature>
<evidence type="ECO:0000313" key="2">
    <source>
        <dbReference type="EMBL" id="KAJ1214033.1"/>
    </source>
</evidence>
<accession>A0AAV7WL79</accession>